<evidence type="ECO:0000313" key="6">
    <source>
        <dbReference type="EMBL" id="KAJ8481681.1"/>
    </source>
</evidence>
<keyword evidence="7" id="KW-1185">Reference proteome</keyword>
<dbReference type="InterPro" id="IPR020471">
    <property type="entry name" value="AKR"/>
</dbReference>
<accession>A0AAD7TVU1</accession>
<dbReference type="InterPro" id="IPR018170">
    <property type="entry name" value="Aldo/ket_reductase_CS"/>
</dbReference>
<feature type="site" description="Lowers pKa of active site Tyr" evidence="4">
    <location>
        <position position="82"/>
    </location>
</feature>
<dbReference type="PROSITE" id="PS00062">
    <property type="entry name" value="ALDOKETO_REDUCTASE_2"/>
    <property type="match status" value="1"/>
</dbReference>
<feature type="active site" description="Proton donor" evidence="2">
    <location>
        <position position="57"/>
    </location>
</feature>
<dbReference type="PIRSF" id="PIRSF000097">
    <property type="entry name" value="AKR"/>
    <property type="match status" value="1"/>
</dbReference>
<dbReference type="EMBL" id="JAPEVG010000131">
    <property type="protein sequence ID" value="KAJ8481681.1"/>
    <property type="molecule type" value="Genomic_DNA"/>
</dbReference>
<dbReference type="AlphaFoldDB" id="A0AAD7TVU1"/>
<name>A0AAD7TVU1_9APHY</name>
<dbReference type="PRINTS" id="PR00069">
    <property type="entry name" value="ALDKETRDTASE"/>
</dbReference>
<dbReference type="GO" id="GO:0016616">
    <property type="term" value="F:oxidoreductase activity, acting on the CH-OH group of donors, NAD or NADP as acceptor"/>
    <property type="evidence" value="ECO:0007669"/>
    <property type="project" value="UniProtKB-ARBA"/>
</dbReference>
<organism evidence="6 7">
    <name type="scientific">Trametes cubensis</name>
    <dbReference type="NCBI Taxonomy" id="1111947"/>
    <lineage>
        <taxon>Eukaryota</taxon>
        <taxon>Fungi</taxon>
        <taxon>Dikarya</taxon>
        <taxon>Basidiomycota</taxon>
        <taxon>Agaricomycotina</taxon>
        <taxon>Agaricomycetes</taxon>
        <taxon>Polyporales</taxon>
        <taxon>Polyporaceae</taxon>
        <taxon>Trametes</taxon>
    </lineage>
</organism>
<dbReference type="CDD" id="cd19071">
    <property type="entry name" value="AKR_AKR1-5-like"/>
    <property type="match status" value="1"/>
</dbReference>
<dbReference type="Proteomes" id="UP001215151">
    <property type="component" value="Unassembled WGS sequence"/>
</dbReference>
<reference evidence="6" key="1">
    <citation type="submission" date="2022-11" db="EMBL/GenBank/DDBJ databases">
        <title>Genome Sequence of Cubamyces cubensis.</title>
        <authorList>
            <person name="Buettner E."/>
        </authorList>
    </citation>
    <scope>NUCLEOTIDE SEQUENCE</scope>
    <source>
        <strain evidence="6">MPL-01</strain>
    </source>
</reference>
<dbReference type="Gene3D" id="3.20.20.100">
    <property type="entry name" value="NADP-dependent oxidoreductase domain"/>
    <property type="match status" value="1"/>
</dbReference>
<feature type="binding site" evidence="3">
    <location>
        <position position="113"/>
    </location>
    <ligand>
        <name>substrate</name>
    </ligand>
</feature>
<dbReference type="FunFam" id="3.20.20.100:FF:000002">
    <property type="entry name" value="2,5-diketo-D-gluconic acid reductase A"/>
    <property type="match status" value="1"/>
</dbReference>
<evidence type="ECO:0000313" key="7">
    <source>
        <dbReference type="Proteomes" id="UP001215151"/>
    </source>
</evidence>
<dbReference type="InterPro" id="IPR036812">
    <property type="entry name" value="NAD(P)_OxRdtase_dom_sf"/>
</dbReference>
<dbReference type="Pfam" id="PF00248">
    <property type="entry name" value="Aldo_ket_red"/>
    <property type="match status" value="1"/>
</dbReference>
<sequence length="325" mass="36030">MAANIPSFTLNTGYKIPSVGIGCWMGAPGGGEIAAKMCKDALEIFAQLPTMAQAYGYGNEEYVGKAIRESGVPREEIFLTTKLPNHHHHKVKESLDESLAKLGVDYVDLYLIHWPQAYTEDNKPIPYGQSPTYVETWKEMEKLLDTGKVRSIGVSNFSIKLLEVLLRESDIVPATNQVECHPCLPSVDLKLWCEERGILITAYSPLGRPGEYDGKPSLLQDPDVVSIAQAHNATPGQVTLSWGVKRGTIVIPKSENPERIKQNISLLDLTDEEMATLNAIHLKPGMHRSLLRYHQYSDDGTVLGWTYEQLGWNMTKGGIVCALEP</sequence>
<gene>
    <name evidence="6" type="ORF">ONZ51_g5843</name>
</gene>
<comment type="caution">
    <text evidence="6">The sequence shown here is derived from an EMBL/GenBank/DDBJ whole genome shotgun (WGS) entry which is preliminary data.</text>
</comment>
<proteinExistence type="predicted"/>
<dbReference type="PANTHER" id="PTHR11732">
    <property type="entry name" value="ALDO/KETO REDUCTASE"/>
    <property type="match status" value="1"/>
</dbReference>
<keyword evidence="1" id="KW-0560">Oxidoreductase</keyword>
<evidence type="ECO:0000256" key="4">
    <source>
        <dbReference type="PIRSR" id="PIRSR000097-3"/>
    </source>
</evidence>
<evidence type="ECO:0000256" key="2">
    <source>
        <dbReference type="PIRSR" id="PIRSR000097-1"/>
    </source>
</evidence>
<evidence type="ECO:0000256" key="1">
    <source>
        <dbReference type="ARBA" id="ARBA00023002"/>
    </source>
</evidence>
<dbReference type="InterPro" id="IPR023210">
    <property type="entry name" value="NADP_OxRdtase_dom"/>
</dbReference>
<feature type="domain" description="NADP-dependent oxidoreductase" evidence="5">
    <location>
        <begin position="33"/>
        <end position="280"/>
    </location>
</feature>
<evidence type="ECO:0000259" key="5">
    <source>
        <dbReference type="Pfam" id="PF00248"/>
    </source>
</evidence>
<dbReference type="SUPFAM" id="SSF51430">
    <property type="entry name" value="NAD(P)-linked oxidoreductase"/>
    <property type="match status" value="1"/>
</dbReference>
<evidence type="ECO:0000256" key="3">
    <source>
        <dbReference type="PIRSR" id="PIRSR000097-2"/>
    </source>
</evidence>
<protein>
    <recommendedName>
        <fullName evidence="5">NADP-dependent oxidoreductase domain-containing protein</fullName>
    </recommendedName>
</protein>